<evidence type="ECO:0000313" key="8">
    <source>
        <dbReference type="Proteomes" id="UP001201262"/>
    </source>
</evidence>
<dbReference type="GO" id="GO:0003677">
    <property type="term" value="F:DNA binding"/>
    <property type="evidence" value="ECO:0007669"/>
    <property type="project" value="UniProtKB-KW"/>
</dbReference>
<keyword evidence="8" id="KW-1185">Reference proteome</keyword>
<evidence type="ECO:0000256" key="5">
    <source>
        <dbReference type="SAM" id="MobiDB-lite"/>
    </source>
</evidence>
<dbReference type="SMART" id="SM00066">
    <property type="entry name" value="GAL4"/>
    <property type="match status" value="1"/>
</dbReference>
<name>A0AAD4Q5X5_9EURO</name>
<keyword evidence="4" id="KW-0539">Nucleus</keyword>
<dbReference type="PROSITE" id="PS00463">
    <property type="entry name" value="ZN2_CY6_FUNGAL_1"/>
    <property type="match status" value="1"/>
</dbReference>
<dbReference type="PANTHER" id="PTHR47431:SF5">
    <property type="entry name" value="ZN(II)2CYS6 TRANSCRIPTION FACTOR (EUROFUNG)"/>
    <property type="match status" value="1"/>
</dbReference>
<dbReference type="RefSeq" id="XP_046077707.1">
    <property type="nucleotide sequence ID" value="XM_046210331.1"/>
</dbReference>
<dbReference type="GO" id="GO:0000981">
    <property type="term" value="F:DNA-binding transcription factor activity, RNA polymerase II-specific"/>
    <property type="evidence" value="ECO:0007669"/>
    <property type="project" value="InterPro"/>
</dbReference>
<evidence type="ECO:0000313" key="7">
    <source>
        <dbReference type="EMBL" id="KAH8705086.1"/>
    </source>
</evidence>
<dbReference type="Gene3D" id="4.10.240.10">
    <property type="entry name" value="Zn(2)-C6 fungal-type DNA-binding domain"/>
    <property type="match status" value="1"/>
</dbReference>
<dbReference type="Proteomes" id="UP001201262">
    <property type="component" value="Unassembled WGS sequence"/>
</dbReference>
<dbReference type="SUPFAM" id="SSF57701">
    <property type="entry name" value="Zn2/Cys6 DNA-binding domain"/>
    <property type="match status" value="1"/>
</dbReference>
<sequence length="756" mass="83472">MVLDQQQHFQQQHHQHHFPQDQPQQHGQTGDSKLPGQSVARRKFAKPPVKVACLACRTSRTRCDGQEPCSSCFSKGRDCSYLPSKRGGPRKKKVAVPPPAAGAGGFSQLSEWQPSAAPATTRYDETDGVFSQIDPLSLPGAGLRHLDFASDVNVQGMFEGIFITRDVGHHTPVSPILGTPQAKQPTVRAYGSEHDILNAYYDFIHPYFPIMPPRTSHPGPDQPLNDAGSHPASLSEEPTLVYQPVSPLSCAISAILALVPHPNDPNPMSPSSTVLRRSYAQTYARLATASIETDGELIDSGTKPSQALNYAQPSIDRVPFHPRAPIELESILALLILCIYEYAQRGNLMKMRYRAGQAWVIAMNLSLYALGPENDEFSEAKRRAWWMTYYCVLQGSIVSVTVSPPPTVIINDPRFTTPYPHFASDPEGWSILLQAQQVLVTAGQFTIDLNRCLKSRSNMPWIYEQMKQLDAWASSAIIQANTHNTIPQTGHPDIEEEFVTARSIRAIAKIKLASAQIKTHRFQAFSDIPIFIKKHYDLATANSSIDDPYQLVNNGRDVNPLACQCHSFENHPNHVLGTAYTGSPSESSTSAASDSLHPHYCWLGPGFPFTSQHSAKVCLTAGLMISHVFQSLPYPLQFRHSDHGIPVPRLDPYADPALLDPRTQLPRTMPSFASCAMQCSYALLMIFYKTRVSKDGSSGLEYDHDGHPSAERLADELRHGLERIVGAVSNYSRAFEALDGMREGIEGAIHSAFSQH</sequence>
<feature type="region of interest" description="Disordered" evidence="5">
    <location>
        <begin position="83"/>
        <end position="108"/>
    </location>
</feature>
<protein>
    <recommendedName>
        <fullName evidence="6">Zn(2)-C6 fungal-type domain-containing protein</fullName>
    </recommendedName>
</protein>
<dbReference type="PROSITE" id="PS50048">
    <property type="entry name" value="ZN2_CY6_FUNGAL_2"/>
    <property type="match status" value="1"/>
</dbReference>
<evidence type="ECO:0000256" key="4">
    <source>
        <dbReference type="ARBA" id="ARBA00023242"/>
    </source>
</evidence>
<dbReference type="InterPro" id="IPR036864">
    <property type="entry name" value="Zn2-C6_fun-type_DNA-bd_sf"/>
</dbReference>
<evidence type="ECO:0000259" key="6">
    <source>
        <dbReference type="PROSITE" id="PS50048"/>
    </source>
</evidence>
<dbReference type="CDD" id="cd00067">
    <property type="entry name" value="GAL4"/>
    <property type="match status" value="1"/>
</dbReference>
<dbReference type="EMBL" id="JAJTJA010000001">
    <property type="protein sequence ID" value="KAH8705086.1"/>
    <property type="molecule type" value="Genomic_DNA"/>
</dbReference>
<dbReference type="Pfam" id="PF00172">
    <property type="entry name" value="Zn_clus"/>
    <property type="match status" value="1"/>
</dbReference>
<keyword evidence="1" id="KW-0805">Transcription regulation</keyword>
<evidence type="ECO:0000256" key="2">
    <source>
        <dbReference type="ARBA" id="ARBA00023125"/>
    </source>
</evidence>
<comment type="caution">
    <text evidence="7">The sequence shown here is derived from an EMBL/GenBank/DDBJ whole genome shotgun (WGS) entry which is preliminary data.</text>
</comment>
<keyword evidence="2" id="KW-0238">DNA-binding</keyword>
<feature type="domain" description="Zn(2)-C6 fungal-type" evidence="6">
    <location>
        <begin position="52"/>
        <end position="81"/>
    </location>
</feature>
<accession>A0AAD4Q5X5</accession>
<keyword evidence="3" id="KW-0804">Transcription</keyword>
<dbReference type="GO" id="GO:0008270">
    <property type="term" value="F:zinc ion binding"/>
    <property type="evidence" value="ECO:0007669"/>
    <property type="project" value="InterPro"/>
</dbReference>
<reference evidence="7" key="1">
    <citation type="submission" date="2021-12" db="EMBL/GenBank/DDBJ databases">
        <title>Convergent genome expansion in fungi linked to evolution of root-endophyte symbiosis.</title>
        <authorList>
            <consortium name="DOE Joint Genome Institute"/>
            <person name="Ke Y.-H."/>
            <person name="Bonito G."/>
            <person name="Liao H.-L."/>
            <person name="Looney B."/>
            <person name="Rojas-Flechas A."/>
            <person name="Nash J."/>
            <person name="Hameed K."/>
            <person name="Schadt C."/>
            <person name="Martin F."/>
            <person name="Crous P.W."/>
            <person name="Miettinen O."/>
            <person name="Magnuson J.K."/>
            <person name="Labbe J."/>
            <person name="Jacobson D."/>
            <person name="Doktycz M.J."/>
            <person name="Veneault-Fourrey C."/>
            <person name="Kuo A."/>
            <person name="Mondo S."/>
            <person name="Calhoun S."/>
            <person name="Riley R."/>
            <person name="Ohm R."/>
            <person name="LaButti K."/>
            <person name="Andreopoulos B."/>
            <person name="Pangilinan J."/>
            <person name="Nolan M."/>
            <person name="Tritt A."/>
            <person name="Clum A."/>
            <person name="Lipzen A."/>
            <person name="Daum C."/>
            <person name="Barry K."/>
            <person name="Grigoriev I.V."/>
            <person name="Vilgalys R."/>
        </authorList>
    </citation>
    <scope>NUCLEOTIDE SEQUENCE</scope>
    <source>
        <strain evidence="7">PMI_201</strain>
    </source>
</reference>
<dbReference type="CDD" id="cd12148">
    <property type="entry name" value="fungal_TF_MHR"/>
    <property type="match status" value="1"/>
</dbReference>
<feature type="region of interest" description="Disordered" evidence="5">
    <location>
        <begin position="212"/>
        <end position="235"/>
    </location>
</feature>
<feature type="region of interest" description="Disordered" evidence="5">
    <location>
        <begin position="1"/>
        <end position="35"/>
    </location>
</feature>
<dbReference type="AlphaFoldDB" id="A0AAD4Q5X5"/>
<evidence type="ECO:0000256" key="3">
    <source>
        <dbReference type="ARBA" id="ARBA00023163"/>
    </source>
</evidence>
<gene>
    <name evidence="7" type="ORF">BGW36DRAFT_285569</name>
</gene>
<dbReference type="GeneID" id="70240618"/>
<feature type="compositionally biased region" description="Low complexity" evidence="5">
    <location>
        <begin position="1"/>
        <end position="10"/>
    </location>
</feature>
<organism evidence="7 8">
    <name type="scientific">Talaromyces proteolyticus</name>
    <dbReference type="NCBI Taxonomy" id="1131652"/>
    <lineage>
        <taxon>Eukaryota</taxon>
        <taxon>Fungi</taxon>
        <taxon>Dikarya</taxon>
        <taxon>Ascomycota</taxon>
        <taxon>Pezizomycotina</taxon>
        <taxon>Eurotiomycetes</taxon>
        <taxon>Eurotiomycetidae</taxon>
        <taxon>Eurotiales</taxon>
        <taxon>Trichocomaceae</taxon>
        <taxon>Talaromyces</taxon>
        <taxon>Talaromyces sect. Bacilispori</taxon>
    </lineage>
</organism>
<dbReference type="PANTHER" id="PTHR47431">
    <property type="entry name" value="ZN(II)2CYS6 TRANSCRIPTION FACTOR (EUROFUNG)-RELATED"/>
    <property type="match status" value="1"/>
</dbReference>
<evidence type="ECO:0000256" key="1">
    <source>
        <dbReference type="ARBA" id="ARBA00023015"/>
    </source>
</evidence>
<proteinExistence type="predicted"/>
<dbReference type="InterPro" id="IPR001138">
    <property type="entry name" value="Zn2Cys6_DnaBD"/>
</dbReference>